<accession>A0ABP8MJG2</accession>
<reference evidence="3" key="1">
    <citation type="journal article" date="2019" name="Int. J. Syst. Evol. Microbiol.">
        <title>The Global Catalogue of Microorganisms (GCM) 10K type strain sequencing project: providing services to taxonomists for standard genome sequencing and annotation.</title>
        <authorList>
            <consortium name="The Broad Institute Genomics Platform"/>
            <consortium name="The Broad Institute Genome Sequencing Center for Infectious Disease"/>
            <person name="Wu L."/>
            <person name="Ma J."/>
        </authorList>
    </citation>
    <scope>NUCLEOTIDE SEQUENCE [LARGE SCALE GENOMIC DNA]</scope>
    <source>
        <strain evidence="3">JCM 17759</strain>
    </source>
</reference>
<keyword evidence="1" id="KW-0812">Transmembrane</keyword>
<sequence>MTRFILFSHESPDMLMRNPDYPLDDLDVDQDVDFDFAASRRTATIESVPATPAPDVSARVVSARDVSDENASELHLLRGQIILCLLIAAAIALRSWFVS</sequence>
<evidence type="ECO:0000313" key="3">
    <source>
        <dbReference type="Proteomes" id="UP001500840"/>
    </source>
</evidence>
<keyword evidence="1" id="KW-0472">Membrane</keyword>
<dbReference type="EMBL" id="BAABGA010000022">
    <property type="protein sequence ID" value="GAA4450626.1"/>
    <property type="molecule type" value="Genomic_DNA"/>
</dbReference>
<comment type="caution">
    <text evidence="2">The sequence shown here is derived from an EMBL/GenBank/DDBJ whole genome shotgun (WGS) entry which is preliminary data.</text>
</comment>
<name>A0ABP8MJG2_9BACT</name>
<keyword evidence="1" id="KW-1133">Transmembrane helix</keyword>
<dbReference type="Proteomes" id="UP001500840">
    <property type="component" value="Unassembled WGS sequence"/>
</dbReference>
<organism evidence="2 3">
    <name type="scientific">Novipirellula rosea</name>
    <dbReference type="NCBI Taxonomy" id="1031540"/>
    <lineage>
        <taxon>Bacteria</taxon>
        <taxon>Pseudomonadati</taxon>
        <taxon>Planctomycetota</taxon>
        <taxon>Planctomycetia</taxon>
        <taxon>Pirellulales</taxon>
        <taxon>Pirellulaceae</taxon>
        <taxon>Novipirellula</taxon>
    </lineage>
</organism>
<evidence type="ECO:0000313" key="2">
    <source>
        <dbReference type="EMBL" id="GAA4450626.1"/>
    </source>
</evidence>
<gene>
    <name evidence="2" type="ORF">GCM10023156_17070</name>
</gene>
<evidence type="ECO:0000256" key="1">
    <source>
        <dbReference type="SAM" id="Phobius"/>
    </source>
</evidence>
<feature type="transmembrane region" description="Helical" evidence="1">
    <location>
        <begin position="77"/>
        <end position="97"/>
    </location>
</feature>
<protein>
    <submittedName>
        <fullName evidence="2">Uncharacterized protein</fullName>
    </submittedName>
</protein>
<proteinExistence type="predicted"/>
<keyword evidence="3" id="KW-1185">Reference proteome</keyword>